<name>A0A2S3R204_VIBVL</name>
<evidence type="ECO:0000313" key="1">
    <source>
        <dbReference type="EMBL" id="POB47134.1"/>
    </source>
</evidence>
<accession>A0A2S3R204</accession>
<gene>
    <name evidence="1" type="ORF">CRN52_13730</name>
</gene>
<evidence type="ECO:0000313" key="2">
    <source>
        <dbReference type="Proteomes" id="UP000237466"/>
    </source>
</evidence>
<proteinExistence type="predicted"/>
<dbReference type="EMBL" id="PDGH01000101">
    <property type="protein sequence ID" value="POB47134.1"/>
    <property type="molecule type" value="Genomic_DNA"/>
</dbReference>
<reference evidence="1 2" key="1">
    <citation type="journal article" date="2018" name="Front. Microbiol.">
        <title>Phylogeny of Vibrio vulnificus from the Analysis of the Core-Genome: Implications for Intra-Species Taxonomy.</title>
        <authorList>
            <person name="Roig F.J."/>
            <person name="Gonzalez-Candelas F."/>
            <person name="Sanjuan E."/>
            <person name="Fouz B."/>
            <person name="Feil E.J."/>
            <person name="Llorens C."/>
            <person name="Baker-Austin C."/>
            <person name="Oliver J.D."/>
            <person name="Danin-Poleg Y."/>
            <person name="Gibas C.J."/>
            <person name="Kashi Y."/>
            <person name="Gulig P.A."/>
            <person name="Morrison S.S."/>
            <person name="Amaro C."/>
        </authorList>
    </citation>
    <scope>NUCLEOTIDE SEQUENCE [LARGE SCALE GENOMIC DNA]</scope>
    <source>
        <strain evidence="1 2">CECT4608</strain>
    </source>
</reference>
<organism evidence="1 2">
    <name type="scientific">Vibrio vulnificus</name>
    <dbReference type="NCBI Taxonomy" id="672"/>
    <lineage>
        <taxon>Bacteria</taxon>
        <taxon>Pseudomonadati</taxon>
        <taxon>Pseudomonadota</taxon>
        <taxon>Gammaproteobacteria</taxon>
        <taxon>Vibrionales</taxon>
        <taxon>Vibrionaceae</taxon>
        <taxon>Vibrio</taxon>
    </lineage>
</organism>
<protein>
    <submittedName>
        <fullName evidence="1">Uncharacterized protein</fullName>
    </submittedName>
</protein>
<dbReference type="Proteomes" id="UP000237466">
    <property type="component" value="Unassembled WGS sequence"/>
</dbReference>
<sequence>MDHIQPSLGAVTRIALPMMNNNEGNLMPLFQVKKSKVIGRLYVAFKCESQLSYVEGKKGDRRYHFIHFGFDKRVACEHQMTILTATIFFLSIGVGLTPPKAVMREFFRKTETTQI</sequence>
<dbReference type="RefSeq" id="WP_103200569.1">
    <property type="nucleotide sequence ID" value="NZ_PDGH01000101.1"/>
</dbReference>
<comment type="caution">
    <text evidence="1">The sequence shown here is derived from an EMBL/GenBank/DDBJ whole genome shotgun (WGS) entry which is preliminary data.</text>
</comment>
<dbReference type="AlphaFoldDB" id="A0A2S3R204"/>